<evidence type="ECO:0000313" key="5">
    <source>
        <dbReference type="EMBL" id="CAI5759920.1"/>
    </source>
</evidence>
<dbReference type="OrthoDB" id="292693at2759"/>
<gene>
    <name evidence="5" type="ORF">CANVERA_P4432</name>
</gene>
<dbReference type="InterPro" id="IPR005031">
    <property type="entry name" value="COQ10_START"/>
</dbReference>
<dbReference type="InterPro" id="IPR044996">
    <property type="entry name" value="COQ10-like"/>
</dbReference>
<comment type="function">
    <text evidence="3">Required for the function of coenzyme Q in the respiratory chain. May serve as a chaperone or may be involved in the transport of Q6 from its site of synthesis to the catalytic sites of the respiratory complexes.</text>
</comment>
<dbReference type="AlphaFoldDB" id="A0A9W4XN09"/>
<dbReference type="InterPro" id="IPR023393">
    <property type="entry name" value="START-like_dom_sf"/>
</dbReference>
<evidence type="ECO:0000256" key="2">
    <source>
        <dbReference type="ARBA" id="ARBA00011814"/>
    </source>
</evidence>
<proteinExistence type="inferred from homology"/>
<accession>A0A9W4XN09</accession>
<name>A0A9W4XN09_9ASCO</name>
<protein>
    <recommendedName>
        <fullName evidence="4">Coenzyme Q-binding protein COQ10 START domain-containing protein</fullName>
    </recommendedName>
</protein>
<dbReference type="PANTHER" id="PTHR12901:SF10">
    <property type="entry name" value="COENZYME Q-BINDING PROTEIN COQ10, MITOCHONDRIAL"/>
    <property type="match status" value="1"/>
</dbReference>
<dbReference type="Gene3D" id="3.30.530.20">
    <property type="match status" value="1"/>
</dbReference>
<reference evidence="5" key="1">
    <citation type="submission" date="2022-12" db="EMBL/GenBank/DDBJ databases">
        <authorList>
            <person name="Brejova B."/>
        </authorList>
    </citation>
    <scope>NUCLEOTIDE SEQUENCE</scope>
</reference>
<comment type="subunit">
    <text evidence="2">Interacts with coenzyme Q.</text>
</comment>
<sequence length="188" mass="22101">MFTRIRRSQIESVRSFFNFAAKSQSQTYQISKILNGPPSQLFQIVSQVDNYKLFVPFVEDSYILSRDSQGFPSNAGLKVGWKDITEKFDCELDCIENVKVSAKSIELELFEFLETEWIFRNVEGSSNEDQCKIDFKLNYKFKNPIYDKLSFMFAPQVTEIMIGAFEKRLKQMKRDEMMSKFKNRQAKL</sequence>
<dbReference type="EMBL" id="CANTUO010000005">
    <property type="protein sequence ID" value="CAI5759920.1"/>
    <property type="molecule type" value="Genomic_DNA"/>
</dbReference>
<dbReference type="PANTHER" id="PTHR12901">
    <property type="entry name" value="SPERM PROTEIN HOMOLOG"/>
    <property type="match status" value="1"/>
</dbReference>
<dbReference type="Pfam" id="PF03364">
    <property type="entry name" value="Polyketide_cyc"/>
    <property type="match status" value="1"/>
</dbReference>
<dbReference type="SUPFAM" id="SSF55961">
    <property type="entry name" value="Bet v1-like"/>
    <property type="match status" value="1"/>
</dbReference>
<comment type="caution">
    <text evidence="5">The sequence shown here is derived from an EMBL/GenBank/DDBJ whole genome shotgun (WGS) entry which is preliminary data.</text>
</comment>
<evidence type="ECO:0000259" key="4">
    <source>
        <dbReference type="Pfam" id="PF03364"/>
    </source>
</evidence>
<keyword evidence="6" id="KW-1185">Reference proteome</keyword>
<comment type="similarity">
    <text evidence="1">Belongs to the COQ10 family.</text>
</comment>
<feature type="domain" description="Coenzyme Q-binding protein COQ10 START" evidence="4">
    <location>
        <begin position="36"/>
        <end position="165"/>
    </location>
</feature>
<evidence type="ECO:0000256" key="3">
    <source>
        <dbReference type="ARBA" id="ARBA00024947"/>
    </source>
</evidence>
<dbReference type="Proteomes" id="UP001152885">
    <property type="component" value="Unassembled WGS sequence"/>
</dbReference>
<dbReference type="GO" id="GO:0048039">
    <property type="term" value="F:ubiquinone binding"/>
    <property type="evidence" value="ECO:0007669"/>
    <property type="project" value="InterPro"/>
</dbReference>
<organism evidence="5 6">
    <name type="scientific">Candida verbasci</name>
    <dbReference type="NCBI Taxonomy" id="1227364"/>
    <lineage>
        <taxon>Eukaryota</taxon>
        <taxon>Fungi</taxon>
        <taxon>Dikarya</taxon>
        <taxon>Ascomycota</taxon>
        <taxon>Saccharomycotina</taxon>
        <taxon>Pichiomycetes</taxon>
        <taxon>Debaryomycetaceae</taxon>
        <taxon>Candida/Lodderomyces clade</taxon>
        <taxon>Candida</taxon>
    </lineage>
</organism>
<dbReference type="GO" id="GO:0045333">
    <property type="term" value="P:cellular respiration"/>
    <property type="evidence" value="ECO:0007669"/>
    <property type="project" value="InterPro"/>
</dbReference>
<evidence type="ECO:0000256" key="1">
    <source>
        <dbReference type="ARBA" id="ARBA00006885"/>
    </source>
</evidence>
<evidence type="ECO:0000313" key="6">
    <source>
        <dbReference type="Proteomes" id="UP001152885"/>
    </source>
</evidence>
<dbReference type="CDD" id="cd07813">
    <property type="entry name" value="COQ10p_like"/>
    <property type="match status" value="1"/>
</dbReference>
<dbReference type="GO" id="GO:0005739">
    <property type="term" value="C:mitochondrion"/>
    <property type="evidence" value="ECO:0007669"/>
    <property type="project" value="TreeGrafter"/>
</dbReference>